<keyword evidence="6" id="KW-1185">Reference proteome</keyword>
<comment type="similarity">
    <text evidence="3">Belongs to the trehalose phosphatase family.</text>
</comment>
<comment type="catalytic activity">
    <reaction evidence="3">
        <text>alpha,alpha-trehalose 6-phosphate + H2O = alpha,alpha-trehalose + phosphate</text>
        <dbReference type="Rhea" id="RHEA:23420"/>
        <dbReference type="ChEBI" id="CHEBI:15377"/>
        <dbReference type="ChEBI" id="CHEBI:16551"/>
        <dbReference type="ChEBI" id="CHEBI:43474"/>
        <dbReference type="ChEBI" id="CHEBI:58429"/>
        <dbReference type="EC" id="3.1.3.12"/>
    </reaction>
</comment>
<dbReference type="Gene3D" id="3.30.70.1020">
    <property type="entry name" value="Trehalose-6-phosphate phosphatase related protein, domain 2"/>
    <property type="match status" value="1"/>
</dbReference>
<feature type="region of interest" description="Disordered" evidence="4">
    <location>
        <begin position="1"/>
        <end position="34"/>
    </location>
</feature>
<accession>A0A6N7EP98</accession>
<dbReference type="PANTHER" id="PTHR43768:SF3">
    <property type="entry name" value="TREHALOSE 6-PHOSPHATE PHOSPHATASE"/>
    <property type="match status" value="1"/>
</dbReference>
<keyword evidence="3" id="KW-0460">Magnesium</keyword>
<dbReference type="Gene3D" id="3.40.50.1000">
    <property type="entry name" value="HAD superfamily/HAD-like"/>
    <property type="match status" value="1"/>
</dbReference>
<name>A0A6N7EP98_9MICO</name>
<dbReference type="GO" id="GO:0004805">
    <property type="term" value="F:trehalose-phosphatase activity"/>
    <property type="evidence" value="ECO:0007669"/>
    <property type="project" value="UniProtKB-EC"/>
</dbReference>
<dbReference type="UniPathway" id="UPA00299"/>
<reference evidence="5 6" key="1">
    <citation type="submission" date="2019-10" db="EMBL/GenBank/DDBJ databases">
        <title>Georgenia wutianyii sp. nov. and Georgenia yuyongxinii sp. nov. isolated from plateau pika (Ochotona curzoniae) in the Qinghai-Tibet plateau of China.</title>
        <authorList>
            <person name="Tian Z."/>
        </authorList>
    </citation>
    <scope>NUCLEOTIDE SEQUENCE [LARGE SCALE GENOMIC DNA]</scope>
    <source>
        <strain evidence="5 6">JCM 19765</strain>
    </source>
</reference>
<comment type="pathway">
    <text evidence="3">Glycan biosynthesis; trehalose biosynthesis.</text>
</comment>
<evidence type="ECO:0000256" key="4">
    <source>
        <dbReference type="SAM" id="MobiDB-lite"/>
    </source>
</evidence>
<dbReference type="EMBL" id="WHPC01000129">
    <property type="protein sequence ID" value="MPV38943.1"/>
    <property type="molecule type" value="Genomic_DNA"/>
</dbReference>
<protein>
    <recommendedName>
        <fullName evidence="3">Trehalose 6-phosphate phosphatase</fullName>
        <ecNumber evidence="3">3.1.3.12</ecNumber>
    </recommendedName>
</protein>
<comment type="caution">
    <text evidence="5">The sequence shown here is derived from an EMBL/GenBank/DDBJ whole genome shotgun (WGS) entry which is preliminary data.</text>
</comment>
<dbReference type="GO" id="GO:0046872">
    <property type="term" value="F:metal ion binding"/>
    <property type="evidence" value="ECO:0007669"/>
    <property type="project" value="UniProtKB-KW"/>
</dbReference>
<dbReference type="Pfam" id="PF02358">
    <property type="entry name" value="Trehalose_PPase"/>
    <property type="match status" value="1"/>
</dbReference>
<dbReference type="OrthoDB" id="9816160at2"/>
<comment type="cofactor">
    <cofactor evidence="3">
        <name>Mg(2+)</name>
        <dbReference type="ChEBI" id="CHEBI:18420"/>
    </cofactor>
</comment>
<evidence type="ECO:0000256" key="1">
    <source>
        <dbReference type="ARBA" id="ARBA00022801"/>
    </source>
</evidence>
<evidence type="ECO:0000256" key="2">
    <source>
        <dbReference type="ARBA" id="ARBA00024179"/>
    </source>
</evidence>
<keyword evidence="1 3" id="KW-0378">Hydrolase</keyword>
<organism evidence="5 6">
    <name type="scientific">Georgenia subflava</name>
    <dbReference type="NCBI Taxonomy" id="1622177"/>
    <lineage>
        <taxon>Bacteria</taxon>
        <taxon>Bacillati</taxon>
        <taxon>Actinomycetota</taxon>
        <taxon>Actinomycetes</taxon>
        <taxon>Micrococcales</taxon>
        <taxon>Bogoriellaceae</taxon>
        <taxon>Georgenia</taxon>
    </lineage>
</organism>
<dbReference type="PANTHER" id="PTHR43768">
    <property type="entry name" value="TREHALOSE 6-PHOSPHATE PHOSPHATASE"/>
    <property type="match status" value="1"/>
</dbReference>
<dbReference type="InterPro" id="IPR044651">
    <property type="entry name" value="OTSB-like"/>
</dbReference>
<keyword evidence="3" id="KW-0479">Metal-binding</keyword>
<dbReference type="InterPro" id="IPR003337">
    <property type="entry name" value="Trehalose_PPase"/>
</dbReference>
<dbReference type="EC" id="3.1.3.12" evidence="3"/>
<proteinExistence type="inferred from homology"/>
<comment type="function">
    <text evidence="2 3">Removes the phosphate from trehalose 6-phosphate to produce free trehalose.</text>
</comment>
<evidence type="ECO:0000313" key="6">
    <source>
        <dbReference type="Proteomes" id="UP000437709"/>
    </source>
</evidence>
<dbReference type="InterPro" id="IPR023214">
    <property type="entry name" value="HAD_sf"/>
</dbReference>
<sequence>MGRRLPRLPRDDRTPPGDTVTIDPNLPQPDAGVPGPGVDAPLFAAHLEEGLDNALRTFTAAGTIVVALDFDGALAPIVLDPTTSAMLPLSAQAVADLTTLPGVEVVLVSGREAGDLVALAGLPAGTRVIGSHGAQWGRAVDSPDGGTVLDADPVDLTTEQAELRARLLRETEELAATVEGAWVQAKPAAVVLHTRPAAPADGERLTRAVLDGPAAHDGVHVVVGKEVVEMAVLEVTKGDALVQLRSAVGAEAVLYAGDDTTDEDAFAVLAEPDVSIKVGDGDTAAAYRVADPEELSAVLVRLVELRRATSVTPS</sequence>
<dbReference type="GO" id="GO:0005992">
    <property type="term" value="P:trehalose biosynthetic process"/>
    <property type="evidence" value="ECO:0007669"/>
    <property type="project" value="UniProtKB-UniPathway"/>
</dbReference>
<dbReference type="InterPro" id="IPR036412">
    <property type="entry name" value="HAD-like_sf"/>
</dbReference>
<gene>
    <name evidence="5" type="primary">otsB</name>
    <name evidence="5" type="ORF">GB881_18205</name>
</gene>
<dbReference type="NCBIfam" id="TIGR00685">
    <property type="entry name" value="T6PP"/>
    <property type="match status" value="1"/>
</dbReference>
<dbReference type="AlphaFoldDB" id="A0A6N7EP98"/>
<dbReference type="SUPFAM" id="SSF56784">
    <property type="entry name" value="HAD-like"/>
    <property type="match status" value="1"/>
</dbReference>
<dbReference type="Proteomes" id="UP000437709">
    <property type="component" value="Unassembled WGS sequence"/>
</dbReference>
<evidence type="ECO:0000256" key="3">
    <source>
        <dbReference type="RuleBase" id="RU361117"/>
    </source>
</evidence>
<evidence type="ECO:0000313" key="5">
    <source>
        <dbReference type="EMBL" id="MPV38943.1"/>
    </source>
</evidence>